<feature type="domain" description="Helicase ATP-binding" evidence="3">
    <location>
        <begin position="513"/>
        <end position="708"/>
    </location>
</feature>
<evidence type="ECO:0000256" key="2">
    <source>
        <dbReference type="SAM" id="MobiDB-lite"/>
    </source>
</evidence>
<dbReference type="EMBL" id="CP003984">
    <property type="protein sequence ID" value="AII86802.1"/>
    <property type="molecule type" value="Genomic_DNA"/>
</dbReference>
<evidence type="ECO:0000259" key="3">
    <source>
        <dbReference type="PROSITE" id="PS51192"/>
    </source>
</evidence>
<dbReference type="GO" id="GO:0004386">
    <property type="term" value="F:helicase activity"/>
    <property type="evidence" value="ECO:0007669"/>
    <property type="project" value="UniProtKB-KW"/>
</dbReference>
<keyword evidence="5" id="KW-0547">Nucleotide-binding</keyword>
<dbReference type="GO" id="GO:0016787">
    <property type="term" value="F:hydrolase activity"/>
    <property type="evidence" value="ECO:0007669"/>
    <property type="project" value="UniProtKB-KW"/>
</dbReference>
<dbReference type="Gene3D" id="3.40.50.300">
    <property type="entry name" value="P-loop containing nucleotide triphosphate hydrolases"/>
    <property type="match status" value="1"/>
</dbReference>
<dbReference type="InterPro" id="IPR049730">
    <property type="entry name" value="SNF2/RAD54-like_C"/>
</dbReference>
<sequence length="1040" mass="116382">MQIEFNYSNEGVIINFLGIRKGFLKFFLSSTIKTSLSQLSKEDQNLALAIADLKFCADNIQSQLDISEDRLQFSHEVAASISSQTAKKLGLPPISHLTLETDVVSIPGHDSFQLKYNWSLNGQKQNPKRIGAILQTSEGLRRIPFWLLQAIDLAETELAQKSLEHHWHQMAKFRKALEPDFDTAHSSTSSVEMSQFLSNLKVKISDGFSILPDQDETTGSFEVIPFSNQHIDDQLISSETTVTVAMSELDQDELQNFQDRFERKGSLSAYKIGDGSYMVVEPSSKPALDVMANMQSASIEERREFIKNPRLKINEAIESYLSKNGKLDGLSDAQKEETIEQASFPVFIETAEYSERVTGKTVYMGNSLPGGDGSATTWLPEIFDEPQRDFLKDLPINDLEEVKSKLKTAVDLGKDIIVFRGNEIPASEASIEAINALLASKEDTETHPAEPSEVPGGDTADGPIILDVENNFEQLKWRAEISPRSVTIPMAAPKNITTQLRPHQEDSLDWQINAWEAGLPGVLNADEQGLGKTLQTLSFLAWMRAQLSSDKEAKAKGPVLIVAPTSLLVNWEQEVENHMSSGGLGQLVRLYGTATSARKRIGANGLDTKTGEDLLDLDFLIEATKQGQGHTFWVLTTYTTLTNYQHSLGRIPFSVAVFDEIQAMKNPGSLRAFAGTAMQADFRIGLTGTPIENSTSDLWAILDQISPGRLIPLSKFRQEFSAPNQDKMQMLYELIFEDVDGLPPMAIRRLKDDVATELPKKKRILHAEAMSEHQATSYEEARGKLVTGKKGAALKMLHHIRSVSVHPNISSELIADEYISLSARLKSTFEILDRIHSKNERALVFIEHIQMQYRFIELLKARYDLENIDLINGKTPIKQRQKIVNRFQSHLKNDRGFDVLVLGPKAAGTGLTLTAATHVIHLSRWWNPAVEEQCNDRVHRIGQTKPVTVHVPLSVHPEYEEKSFDLLLHSLMTWKRKLASSALWPMGDTEADMQKLQELLGSEATSKGDKDFVKNSVIKMFERDEVVPLEIVDDKTFVYD</sequence>
<dbReference type="Proteomes" id="UP000028680">
    <property type="component" value="Chromosome"/>
</dbReference>
<dbReference type="SMART" id="SM00490">
    <property type="entry name" value="HELICc"/>
    <property type="match status" value="1"/>
</dbReference>
<dbReference type="PROSITE" id="PS51192">
    <property type="entry name" value="HELICASE_ATP_BIND_1"/>
    <property type="match status" value="1"/>
</dbReference>
<evidence type="ECO:0000256" key="1">
    <source>
        <dbReference type="ARBA" id="ARBA00022801"/>
    </source>
</evidence>
<dbReference type="Pfam" id="PF00271">
    <property type="entry name" value="Helicase_C"/>
    <property type="match status" value="1"/>
</dbReference>
<feature type="compositionally biased region" description="Basic and acidic residues" evidence="2">
    <location>
        <begin position="441"/>
        <end position="450"/>
    </location>
</feature>
<dbReference type="PANTHER" id="PTHR10799">
    <property type="entry name" value="SNF2/RAD54 HELICASE FAMILY"/>
    <property type="match status" value="1"/>
</dbReference>
<dbReference type="KEGG" id="ptp:RCA23_c12550"/>
<dbReference type="CDD" id="cd17919">
    <property type="entry name" value="DEXHc_Snf"/>
    <property type="match status" value="1"/>
</dbReference>
<dbReference type="GO" id="GO:0005524">
    <property type="term" value="F:ATP binding"/>
    <property type="evidence" value="ECO:0007669"/>
    <property type="project" value="InterPro"/>
</dbReference>
<dbReference type="InterPro" id="IPR001650">
    <property type="entry name" value="Helicase_C-like"/>
</dbReference>
<keyword evidence="5" id="KW-0067">ATP-binding</keyword>
<keyword evidence="1" id="KW-0378">Hydrolase</keyword>
<dbReference type="InterPro" id="IPR038718">
    <property type="entry name" value="SNF2-like_sf"/>
</dbReference>
<dbReference type="AlphaFoldDB" id="A0AAN0VIA2"/>
<dbReference type="Gene3D" id="3.40.50.10810">
    <property type="entry name" value="Tandem AAA-ATPase domain"/>
    <property type="match status" value="1"/>
</dbReference>
<keyword evidence="6" id="KW-1185">Reference proteome</keyword>
<reference evidence="5 6" key="1">
    <citation type="journal article" date="2014" name="ISME J.">
        <title>Adaptation of an abundant Roseobacter RCA organism to pelagic systems revealed by genomic and transcriptomic analyses.</title>
        <authorList>
            <person name="Voget S."/>
            <person name="Wemheuer B."/>
            <person name="Brinkhoff T."/>
            <person name="Vollmers J."/>
            <person name="Dietrich S."/>
            <person name="Giebel H.A."/>
            <person name="Beardsley C."/>
            <person name="Sardemann C."/>
            <person name="Bakenhus I."/>
            <person name="Billerbeck S."/>
            <person name="Daniel R."/>
            <person name="Simon M."/>
        </authorList>
    </citation>
    <scope>NUCLEOTIDE SEQUENCE [LARGE SCALE GENOMIC DNA]</scope>
    <source>
        <strain evidence="5 6">RCA23</strain>
    </source>
</reference>
<dbReference type="SUPFAM" id="SSF52540">
    <property type="entry name" value="P-loop containing nucleoside triphosphate hydrolases"/>
    <property type="match status" value="2"/>
</dbReference>
<dbReference type="InterPro" id="IPR027417">
    <property type="entry name" value="P-loop_NTPase"/>
</dbReference>
<dbReference type="CDD" id="cd18793">
    <property type="entry name" value="SF2_C_SNF"/>
    <property type="match status" value="1"/>
</dbReference>
<evidence type="ECO:0000313" key="5">
    <source>
        <dbReference type="EMBL" id="AII86802.1"/>
    </source>
</evidence>
<name>A0AAN0VIA2_9RHOB</name>
<dbReference type="PROSITE" id="PS51194">
    <property type="entry name" value="HELICASE_CTER"/>
    <property type="match status" value="1"/>
</dbReference>
<feature type="domain" description="Helicase C-terminal" evidence="4">
    <location>
        <begin position="827"/>
        <end position="997"/>
    </location>
</feature>
<dbReference type="InterPro" id="IPR014001">
    <property type="entry name" value="Helicase_ATP-bd"/>
</dbReference>
<dbReference type="Pfam" id="PF00176">
    <property type="entry name" value="SNF2-rel_dom"/>
    <property type="match status" value="1"/>
</dbReference>
<accession>A0AAN0VIA2</accession>
<evidence type="ECO:0000259" key="4">
    <source>
        <dbReference type="PROSITE" id="PS51194"/>
    </source>
</evidence>
<dbReference type="InterPro" id="IPR000330">
    <property type="entry name" value="SNF2_N"/>
</dbReference>
<organism evidence="5 6">
    <name type="scientific">Planktomarina temperata RCA23</name>
    <dbReference type="NCBI Taxonomy" id="666509"/>
    <lineage>
        <taxon>Bacteria</taxon>
        <taxon>Pseudomonadati</taxon>
        <taxon>Pseudomonadota</taxon>
        <taxon>Alphaproteobacteria</taxon>
        <taxon>Rhodobacterales</taxon>
        <taxon>Paracoccaceae</taxon>
        <taxon>Planktomarina</taxon>
    </lineage>
</organism>
<dbReference type="SMART" id="SM00487">
    <property type="entry name" value="DEXDc"/>
    <property type="match status" value="1"/>
</dbReference>
<evidence type="ECO:0000313" key="6">
    <source>
        <dbReference type="Proteomes" id="UP000028680"/>
    </source>
</evidence>
<gene>
    <name evidence="5" type="ORF">RCA23_c12550</name>
</gene>
<keyword evidence="5" id="KW-0347">Helicase</keyword>
<protein>
    <submittedName>
        <fullName evidence="5">ATP-dependent helicase</fullName>
    </submittedName>
</protein>
<feature type="region of interest" description="Disordered" evidence="2">
    <location>
        <begin position="441"/>
        <end position="461"/>
    </location>
</feature>
<dbReference type="RefSeq" id="WP_044049615.1">
    <property type="nucleotide sequence ID" value="NZ_CP003984.1"/>
</dbReference>
<proteinExistence type="predicted"/>